<gene>
    <name evidence="3" type="ORF">ESV85_07715</name>
</gene>
<dbReference type="InterPro" id="IPR001789">
    <property type="entry name" value="Sig_transdc_resp-reg_receiver"/>
</dbReference>
<reference evidence="3 4" key="1">
    <citation type="submission" date="2019-08" db="EMBL/GenBank/DDBJ databases">
        <title>Genomes sequence of Algoriphagus aquimarinus ACAM450.</title>
        <authorList>
            <person name="Bowman J.P."/>
        </authorList>
    </citation>
    <scope>NUCLEOTIDE SEQUENCE [LARGE SCALE GENOMIC DNA]</scope>
    <source>
        <strain evidence="3 4">ACAM 450</strain>
    </source>
</reference>
<feature type="modified residue" description="4-aspartylphosphate" evidence="1">
    <location>
        <position position="61"/>
    </location>
</feature>
<dbReference type="SUPFAM" id="SSF52172">
    <property type="entry name" value="CheY-like"/>
    <property type="match status" value="1"/>
</dbReference>
<dbReference type="EMBL" id="VORW01000003">
    <property type="protein sequence ID" value="TXE12685.1"/>
    <property type="molecule type" value="Genomic_DNA"/>
</dbReference>
<dbReference type="PANTHER" id="PTHR44520:SF2">
    <property type="entry name" value="RESPONSE REGULATOR RCP1"/>
    <property type="match status" value="1"/>
</dbReference>
<dbReference type="PANTHER" id="PTHR44520">
    <property type="entry name" value="RESPONSE REGULATOR RCP1-RELATED"/>
    <property type="match status" value="1"/>
</dbReference>
<evidence type="ECO:0000313" key="3">
    <source>
        <dbReference type="EMBL" id="TXE12685.1"/>
    </source>
</evidence>
<dbReference type="InterPro" id="IPR052893">
    <property type="entry name" value="TCS_response_regulator"/>
</dbReference>
<proteinExistence type="predicted"/>
<dbReference type="InterPro" id="IPR011006">
    <property type="entry name" value="CheY-like_superfamily"/>
</dbReference>
<dbReference type="SMART" id="SM00448">
    <property type="entry name" value="REC"/>
    <property type="match status" value="1"/>
</dbReference>
<protein>
    <submittedName>
        <fullName evidence="3">Response regulator</fullName>
    </submittedName>
</protein>
<sequence>MYKKNELRILLIDDDLLEQARFSQTISLLQVDYTLIQAEDGQVALDILKETKSLPDVILLDLNMPRLNGIEFLKIIKSIPRLKSIPIVAFSTSTNLSDINTCYHLGIASFIHKSLKPKTYTNTIRILINYWSINIIALNKS</sequence>
<dbReference type="GO" id="GO:0000160">
    <property type="term" value="P:phosphorelay signal transduction system"/>
    <property type="evidence" value="ECO:0007669"/>
    <property type="project" value="InterPro"/>
</dbReference>
<feature type="domain" description="Response regulatory" evidence="2">
    <location>
        <begin position="8"/>
        <end position="128"/>
    </location>
</feature>
<evidence type="ECO:0000313" key="4">
    <source>
        <dbReference type="Proteomes" id="UP000321935"/>
    </source>
</evidence>
<dbReference type="PROSITE" id="PS50110">
    <property type="entry name" value="RESPONSE_REGULATORY"/>
    <property type="match status" value="1"/>
</dbReference>
<dbReference type="AlphaFoldDB" id="A0A5C7B298"/>
<comment type="caution">
    <text evidence="3">The sequence shown here is derived from an EMBL/GenBank/DDBJ whole genome shotgun (WGS) entry which is preliminary data.</text>
</comment>
<accession>A0A5C7B298</accession>
<dbReference type="Gene3D" id="3.40.50.2300">
    <property type="match status" value="1"/>
</dbReference>
<dbReference type="OrthoDB" id="7631574at2"/>
<organism evidence="3 4">
    <name type="scientific">Algoriphagus aquimarinus</name>
    <dbReference type="NCBI Taxonomy" id="237018"/>
    <lineage>
        <taxon>Bacteria</taxon>
        <taxon>Pseudomonadati</taxon>
        <taxon>Bacteroidota</taxon>
        <taxon>Cytophagia</taxon>
        <taxon>Cytophagales</taxon>
        <taxon>Cyclobacteriaceae</taxon>
        <taxon>Algoriphagus</taxon>
    </lineage>
</organism>
<dbReference type="Pfam" id="PF00072">
    <property type="entry name" value="Response_reg"/>
    <property type="match status" value="1"/>
</dbReference>
<dbReference type="Proteomes" id="UP000321935">
    <property type="component" value="Unassembled WGS sequence"/>
</dbReference>
<evidence type="ECO:0000259" key="2">
    <source>
        <dbReference type="PROSITE" id="PS50110"/>
    </source>
</evidence>
<name>A0A5C7B298_9BACT</name>
<evidence type="ECO:0000256" key="1">
    <source>
        <dbReference type="PROSITE-ProRule" id="PRU00169"/>
    </source>
</evidence>
<dbReference type="CDD" id="cd17557">
    <property type="entry name" value="REC_Rcp-like"/>
    <property type="match status" value="1"/>
</dbReference>
<keyword evidence="1" id="KW-0597">Phosphoprotein</keyword>